<dbReference type="GO" id="GO:0005829">
    <property type="term" value="C:cytosol"/>
    <property type="evidence" value="ECO:0007669"/>
    <property type="project" value="TreeGrafter"/>
</dbReference>
<reference evidence="2" key="1">
    <citation type="submission" date="2018-05" db="EMBL/GenBank/DDBJ databases">
        <authorList>
            <person name="Cea G.-C."/>
            <person name="William W."/>
        </authorList>
    </citation>
    <scope>NUCLEOTIDE SEQUENCE [LARGE SCALE GENOMIC DNA]</scope>
    <source>
        <strain evidence="2">DB21MT 5</strain>
    </source>
</reference>
<dbReference type="NCBIfam" id="NF008683">
    <property type="entry name" value="PRK11700.1-6"/>
    <property type="match status" value="1"/>
</dbReference>
<name>A0A330LMQ6_9GAMM</name>
<sequence>MQYQDLIQQWPVFSKEILAFAHKLGLFGQSDSTNELLWCDHVALRVNDIATAESLLAAFKQRGKVISDSIINGRPIYIIVLDEPFTLGDWQIDCVELPFPAKHYSQQGWEHIELVLPGNATSMVELEQALRLANPNIDTLLINDSSIKVKRSSPQAAGEQLANPTIAFKQGNICIKVHSAGIKAVIASESAH</sequence>
<dbReference type="Pfam" id="PF06185">
    <property type="entry name" value="YecM"/>
    <property type="match status" value="1"/>
</dbReference>
<gene>
    <name evidence="1" type="ORF">MORIYA_1829</name>
</gene>
<protein>
    <recommendedName>
        <fullName evidence="3">VOC family protein</fullName>
    </recommendedName>
</protein>
<dbReference type="RefSeq" id="WP_112714365.1">
    <property type="nucleotide sequence ID" value="NZ_LS483250.1"/>
</dbReference>
<dbReference type="EMBL" id="LS483250">
    <property type="protein sequence ID" value="SQD78307.1"/>
    <property type="molecule type" value="Genomic_DNA"/>
</dbReference>
<evidence type="ECO:0000313" key="2">
    <source>
        <dbReference type="Proteomes" id="UP000250163"/>
    </source>
</evidence>
<proteinExistence type="predicted"/>
<dbReference type="PANTHER" id="PTHR37519:SF1">
    <property type="entry name" value="DIHYDROXYBIPHENYL DIOXYGENASE DOMAIN-CONTAINING PROTEIN"/>
    <property type="match status" value="1"/>
</dbReference>
<evidence type="ECO:0000313" key="1">
    <source>
        <dbReference type="EMBL" id="SQD78307.1"/>
    </source>
</evidence>
<dbReference type="SUPFAM" id="SSF54593">
    <property type="entry name" value="Glyoxalase/Bleomycin resistance protein/Dihydroxybiphenyl dioxygenase"/>
    <property type="match status" value="1"/>
</dbReference>
<keyword evidence="2" id="KW-1185">Reference proteome</keyword>
<dbReference type="InterPro" id="IPR010393">
    <property type="entry name" value="DUF991_YecM-like"/>
</dbReference>
<organism evidence="1 2">
    <name type="scientific">Moritella yayanosii</name>
    <dbReference type="NCBI Taxonomy" id="69539"/>
    <lineage>
        <taxon>Bacteria</taxon>
        <taxon>Pseudomonadati</taxon>
        <taxon>Pseudomonadota</taxon>
        <taxon>Gammaproteobacteria</taxon>
        <taxon>Alteromonadales</taxon>
        <taxon>Moritellaceae</taxon>
        <taxon>Moritella</taxon>
    </lineage>
</organism>
<dbReference type="InterPro" id="IPR029068">
    <property type="entry name" value="Glyas_Bleomycin-R_OHBP_Dase"/>
</dbReference>
<dbReference type="Proteomes" id="UP000250163">
    <property type="component" value="Chromosome MORIYA"/>
</dbReference>
<evidence type="ECO:0008006" key="3">
    <source>
        <dbReference type="Google" id="ProtNLM"/>
    </source>
</evidence>
<dbReference type="Gene3D" id="3.10.180.10">
    <property type="entry name" value="2,3-Dihydroxybiphenyl 1,2-Dioxygenase, domain 1"/>
    <property type="match status" value="1"/>
</dbReference>
<dbReference type="PANTHER" id="PTHR37519">
    <property type="match status" value="1"/>
</dbReference>
<dbReference type="OrthoDB" id="5689462at2"/>
<dbReference type="KEGG" id="mya:MORIYA_1829"/>
<dbReference type="AlphaFoldDB" id="A0A330LMQ6"/>
<accession>A0A330LMQ6</accession>